<keyword evidence="1" id="KW-0732">Signal</keyword>
<keyword evidence="5" id="KW-1185">Reference proteome</keyword>
<dbReference type="AlphaFoldDB" id="A0A1I4MSN1"/>
<accession>A0A1I4MSN1</accession>
<dbReference type="EMBL" id="FOUF01000005">
    <property type="protein sequence ID" value="SFM06304.1"/>
    <property type="molecule type" value="Genomic_DNA"/>
</dbReference>
<dbReference type="SMART" id="SM00460">
    <property type="entry name" value="TGc"/>
    <property type="match status" value="1"/>
</dbReference>
<sequence>MKRRDFIKTIGVGAALLPIAPSVFAHSTGPTKWRSYRLSYQVTLPSTGKHAHLWLPLPDTNDTPYQFTQGSVWSGNAKSAKFYTLPQTDFPAFHAEWNGSGERQVTVSSIVKTADRQVDLEYYRAPAKAVIPDIIKRYQQSTQQIPLDGIVRKMAATITKESNPPLQKAREIYDWVVDNANYDMGVRGRGQGNVKEMLANENLSGKCADINGLFVGLARASGIPARKQFGIRINESSLNKNLGKFGDVSTAQHCRAEFYLAGLGWVPVDPADVCEVIALEGLPRNHEQIATLREKLFGAWEMNWVAYNHGENVALGQNSKAGKVPFFLYPHAEIDGHQLDNLDPQAFTYKIASALLVGTGAKL</sequence>
<dbReference type="PANTHER" id="PTHR38339:SF1">
    <property type="entry name" value="TRANSGLUTAMINASE-LIKE DOMAIN-CONTAINING PROTEIN"/>
    <property type="match status" value="1"/>
</dbReference>
<name>A0A1I4MSN1_9PROT</name>
<evidence type="ECO:0000313" key="5">
    <source>
        <dbReference type="Proteomes" id="UP000199561"/>
    </source>
</evidence>
<dbReference type="Proteomes" id="UP000601736">
    <property type="component" value="Unassembled WGS sequence"/>
</dbReference>
<dbReference type="STRING" id="52442.SAMN05421880_10579"/>
<dbReference type="InterPro" id="IPR002931">
    <property type="entry name" value="Transglutaminase-like"/>
</dbReference>
<protein>
    <submittedName>
        <fullName evidence="3 4">Transglutaminase</fullName>
    </submittedName>
</protein>
<evidence type="ECO:0000259" key="2">
    <source>
        <dbReference type="SMART" id="SM00460"/>
    </source>
</evidence>
<dbReference type="InterPro" id="IPR038765">
    <property type="entry name" value="Papain-like_cys_pep_sf"/>
</dbReference>
<dbReference type="PANTHER" id="PTHR38339">
    <property type="entry name" value="TRANSGLUTAMINASE DOMAIN PROTEIN"/>
    <property type="match status" value="1"/>
</dbReference>
<dbReference type="SUPFAM" id="SSF54001">
    <property type="entry name" value="Cysteine proteinases"/>
    <property type="match status" value="1"/>
</dbReference>
<dbReference type="RefSeq" id="WP_090666726.1">
    <property type="nucleotide sequence ID" value="NZ_CAJNAP010000020.1"/>
</dbReference>
<dbReference type="Proteomes" id="UP000199561">
    <property type="component" value="Unassembled WGS sequence"/>
</dbReference>
<evidence type="ECO:0000256" key="1">
    <source>
        <dbReference type="SAM" id="SignalP"/>
    </source>
</evidence>
<reference evidence="4 5" key="1">
    <citation type="submission" date="2016-10" db="EMBL/GenBank/DDBJ databases">
        <authorList>
            <person name="de Groot N.N."/>
        </authorList>
    </citation>
    <scope>NUCLEOTIDE SEQUENCE [LARGE SCALE GENOMIC DNA]</scope>
    <source>
        <strain evidence="4 5">Nm146</strain>
    </source>
</reference>
<evidence type="ECO:0000313" key="3">
    <source>
        <dbReference type="EMBL" id="CAE6507871.1"/>
    </source>
</evidence>
<dbReference type="EMBL" id="CAJNAP010000020">
    <property type="protein sequence ID" value="CAE6507871.1"/>
    <property type="molecule type" value="Genomic_DNA"/>
</dbReference>
<proteinExistence type="predicted"/>
<feature type="domain" description="Transglutaminase-like" evidence="2">
    <location>
        <begin position="199"/>
        <end position="272"/>
    </location>
</feature>
<feature type="chain" id="PRO_5033274356" evidence="1">
    <location>
        <begin position="26"/>
        <end position="363"/>
    </location>
</feature>
<dbReference type="Gene3D" id="3.10.620.30">
    <property type="match status" value="1"/>
</dbReference>
<gene>
    <name evidence="3" type="ORF">NMYAN_270020</name>
    <name evidence="4" type="ORF">SAMN05421880_10579</name>
</gene>
<reference evidence="3" key="2">
    <citation type="submission" date="2021-02" db="EMBL/GenBank/DDBJ databases">
        <authorList>
            <person name="Han P."/>
        </authorList>
    </citation>
    <scope>NUCLEOTIDE SEQUENCE</scope>
    <source>
        <strain evidence="3">Nitrosomonas nitrosa 18-3D</strain>
    </source>
</reference>
<organism evidence="4 5">
    <name type="scientific">Nitrosomonas nitrosa</name>
    <dbReference type="NCBI Taxonomy" id="52442"/>
    <lineage>
        <taxon>Bacteria</taxon>
        <taxon>Pseudomonadati</taxon>
        <taxon>Pseudomonadota</taxon>
        <taxon>Betaproteobacteria</taxon>
        <taxon>Nitrosomonadales</taxon>
        <taxon>Nitrosomonadaceae</taxon>
        <taxon>Nitrosomonas</taxon>
    </lineage>
</organism>
<feature type="signal peptide" evidence="1">
    <location>
        <begin position="1"/>
        <end position="25"/>
    </location>
</feature>
<dbReference type="Pfam" id="PF01841">
    <property type="entry name" value="Transglut_core"/>
    <property type="match status" value="1"/>
</dbReference>
<evidence type="ECO:0000313" key="4">
    <source>
        <dbReference type="EMBL" id="SFM06304.1"/>
    </source>
</evidence>